<dbReference type="EMBL" id="SIJK02000032">
    <property type="protein sequence ID" value="MBP1467367.1"/>
    <property type="molecule type" value="Genomic_DNA"/>
</dbReference>
<dbReference type="Gene3D" id="3.30.460.40">
    <property type="match status" value="1"/>
</dbReference>
<dbReference type="Proteomes" id="UP001193081">
    <property type="component" value="Unassembled WGS sequence"/>
</dbReference>
<dbReference type="Pfam" id="PF19502">
    <property type="entry name" value="DUF6036"/>
    <property type="match status" value="1"/>
</dbReference>
<sequence>MVTLQLPPDFKEFLQLLNDNEVKYLLVGGYAVAYYGYPRATGDIDFWLAVDPNNAARMVAVLDAFGFGSSGTTPDVFLQDDNIVQMGVPPMRIDLFTTLSGVTFADCFARRVQDVIDGIAVNIISLEDLKANKQASGRLKDLNDLSQLP</sequence>
<keyword evidence="3" id="KW-1185">Reference proteome</keyword>
<protein>
    <submittedName>
        <fullName evidence="2">Nucleotidyltransferase</fullName>
    </submittedName>
</protein>
<reference evidence="2 3" key="1">
    <citation type="submission" date="2021-03" db="EMBL/GenBank/DDBJ databases">
        <authorList>
            <person name="Grouzdev D.S."/>
        </authorList>
    </citation>
    <scope>NUCLEOTIDE SEQUENCE [LARGE SCALE GENOMIC DNA]</scope>
    <source>
        <strain evidence="2 3">M50-1</strain>
    </source>
</reference>
<evidence type="ECO:0000313" key="3">
    <source>
        <dbReference type="Proteomes" id="UP001193081"/>
    </source>
</evidence>
<evidence type="ECO:0000313" key="2">
    <source>
        <dbReference type="EMBL" id="MBP1467367.1"/>
    </source>
</evidence>
<proteinExistence type="predicted"/>
<feature type="domain" description="DUF6036" evidence="1">
    <location>
        <begin position="11"/>
        <end position="146"/>
    </location>
</feature>
<dbReference type="SUPFAM" id="SSF81301">
    <property type="entry name" value="Nucleotidyltransferase"/>
    <property type="match status" value="1"/>
</dbReference>
<organism evidence="2 3">
    <name type="scientific">Candidatus Chloroploca mongolica</name>
    <dbReference type="NCBI Taxonomy" id="2528176"/>
    <lineage>
        <taxon>Bacteria</taxon>
        <taxon>Bacillati</taxon>
        <taxon>Chloroflexota</taxon>
        <taxon>Chloroflexia</taxon>
        <taxon>Chloroflexales</taxon>
        <taxon>Chloroflexineae</taxon>
        <taxon>Oscillochloridaceae</taxon>
        <taxon>Candidatus Chloroploca</taxon>
    </lineage>
</organism>
<accession>A0ABS4DD66</accession>
<dbReference type="InterPro" id="IPR043519">
    <property type="entry name" value="NT_sf"/>
</dbReference>
<name>A0ABS4DD66_9CHLR</name>
<comment type="caution">
    <text evidence="2">The sequence shown here is derived from an EMBL/GenBank/DDBJ whole genome shotgun (WGS) entry which is preliminary data.</text>
</comment>
<dbReference type="InterPro" id="IPR045792">
    <property type="entry name" value="DUF6036"/>
</dbReference>
<evidence type="ECO:0000259" key="1">
    <source>
        <dbReference type="Pfam" id="PF19502"/>
    </source>
</evidence>
<gene>
    <name evidence="2" type="ORF">EYB53_016765</name>
</gene>
<dbReference type="RefSeq" id="WP_135479568.1">
    <property type="nucleotide sequence ID" value="NZ_SIJK02000032.1"/>
</dbReference>